<keyword evidence="8 12" id="KW-0472">Membrane</keyword>
<keyword evidence="4 12" id="KW-0812">Transmembrane</keyword>
<dbReference type="InterPro" id="IPR000068">
    <property type="entry name" value="GPCR_3_Ca_sens_rcpt-rel"/>
</dbReference>
<dbReference type="Proteomes" id="UP000472272">
    <property type="component" value="Chromosome 13"/>
</dbReference>
<dbReference type="Pfam" id="PF01094">
    <property type="entry name" value="ANF_receptor"/>
    <property type="match status" value="1"/>
</dbReference>
<dbReference type="Ensembl" id="ENSPMRT00000033558.1">
    <property type="protein sequence ID" value="ENSPMRP00000031637.1"/>
    <property type="gene ID" value="ENSPMRG00000020487.1"/>
</dbReference>
<keyword evidence="9" id="KW-0675">Receptor</keyword>
<dbReference type="GO" id="GO:0004930">
    <property type="term" value="F:G protein-coupled receptor activity"/>
    <property type="evidence" value="ECO:0007669"/>
    <property type="project" value="UniProtKB-KW"/>
</dbReference>
<comment type="similarity">
    <text evidence="2">Belongs to the G-protein coupled receptor 3 family.</text>
</comment>
<dbReference type="PRINTS" id="PR00248">
    <property type="entry name" value="GPCRMGR"/>
</dbReference>
<feature type="transmembrane region" description="Helical" evidence="12">
    <location>
        <begin position="604"/>
        <end position="629"/>
    </location>
</feature>
<feature type="transmembrane region" description="Helical" evidence="12">
    <location>
        <begin position="763"/>
        <end position="786"/>
    </location>
</feature>
<feature type="transmembrane region" description="Helical" evidence="12">
    <location>
        <begin position="641"/>
        <end position="662"/>
    </location>
</feature>
<reference evidence="14 15" key="1">
    <citation type="journal article" date="2019" name="Proc. Natl. Acad. Sci. U.S.A.">
        <title>Regulatory changes in pterin and carotenoid genes underlie balanced color polymorphisms in the wall lizard.</title>
        <authorList>
            <person name="Andrade P."/>
            <person name="Pinho C."/>
            <person name="Perez I de Lanuza G."/>
            <person name="Afonso S."/>
            <person name="Brejcha J."/>
            <person name="Rubin C.J."/>
            <person name="Wallerman O."/>
            <person name="Pereira P."/>
            <person name="Sabatino S.J."/>
            <person name="Bellati A."/>
            <person name="Pellitteri-Rosa D."/>
            <person name="Bosakova Z."/>
            <person name="Bunikis I."/>
            <person name="Carretero M.A."/>
            <person name="Feiner N."/>
            <person name="Marsik P."/>
            <person name="Pauperio F."/>
            <person name="Salvi D."/>
            <person name="Soler L."/>
            <person name="While G.M."/>
            <person name="Uller T."/>
            <person name="Font E."/>
            <person name="Andersson L."/>
            <person name="Carneiro M."/>
        </authorList>
    </citation>
    <scope>NUCLEOTIDE SEQUENCE</scope>
</reference>
<evidence type="ECO:0000256" key="3">
    <source>
        <dbReference type="ARBA" id="ARBA00022475"/>
    </source>
</evidence>
<keyword evidence="10" id="KW-0325">Glycoprotein</keyword>
<dbReference type="OMA" id="QFPNENK"/>
<dbReference type="Pfam" id="PF00003">
    <property type="entry name" value="7tm_3"/>
    <property type="match status" value="1"/>
</dbReference>
<evidence type="ECO:0000256" key="6">
    <source>
        <dbReference type="ARBA" id="ARBA00022989"/>
    </source>
</evidence>
<feature type="transmembrane region" description="Helical" evidence="12">
    <location>
        <begin position="798"/>
        <end position="818"/>
    </location>
</feature>
<dbReference type="AlphaFoldDB" id="A0A670K9Z5"/>
<reference evidence="14" key="2">
    <citation type="submission" date="2025-08" db="UniProtKB">
        <authorList>
            <consortium name="Ensembl"/>
        </authorList>
    </citation>
    <scope>IDENTIFICATION</scope>
</reference>
<dbReference type="InterPro" id="IPR011500">
    <property type="entry name" value="GPCR_3_9-Cys_dom"/>
</dbReference>
<dbReference type="CDD" id="cd15283">
    <property type="entry name" value="7tmC_V2R_pheromone"/>
    <property type="match status" value="1"/>
</dbReference>
<evidence type="ECO:0000313" key="14">
    <source>
        <dbReference type="Ensembl" id="ENSPMRP00000031637.1"/>
    </source>
</evidence>
<feature type="transmembrane region" description="Helical" evidence="12">
    <location>
        <begin position="674"/>
        <end position="694"/>
    </location>
</feature>
<evidence type="ECO:0000256" key="1">
    <source>
        <dbReference type="ARBA" id="ARBA00004651"/>
    </source>
</evidence>
<dbReference type="InterPro" id="IPR001828">
    <property type="entry name" value="ANF_lig-bd_rcpt"/>
</dbReference>
<dbReference type="GO" id="GO:0005886">
    <property type="term" value="C:plasma membrane"/>
    <property type="evidence" value="ECO:0007669"/>
    <property type="project" value="UniProtKB-SubCell"/>
</dbReference>
<dbReference type="PANTHER" id="PTHR24061:SF599">
    <property type="entry name" value="G-PROTEIN COUPLED RECEPTORS FAMILY 3 PROFILE DOMAIN-CONTAINING PROTEIN"/>
    <property type="match status" value="1"/>
</dbReference>
<comment type="subcellular location">
    <subcellularLocation>
        <location evidence="1">Cell membrane</location>
        <topology evidence="1">Multi-pass membrane protein</topology>
    </subcellularLocation>
</comment>
<dbReference type="InterPro" id="IPR004073">
    <property type="entry name" value="GPCR_3_vmron_rcpt_2"/>
</dbReference>
<keyword evidence="11" id="KW-0807">Transducer</keyword>
<keyword evidence="3" id="KW-1003">Cell membrane</keyword>
<evidence type="ECO:0000259" key="13">
    <source>
        <dbReference type="PROSITE" id="PS50259"/>
    </source>
</evidence>
<evidence type="ECO:0000256" key="8">
    <source>
        <dbReference type="ARBA" id="ARBA00023136"/>
    </source>
</evidence>
<dbReference type="FunFam" id="2.10.50.30:FF:000002">
    <property type="entry name" value="Vomeronasal 2 receptor, h1"/>
    <property type="match status" value="1"/>
</dbReference>
<dbReference type="Pfam" id="PF07562">
    <property type="entry name" value="NCD3G"/>
    <property type="match status" value="1"/>
</dbReference>
<evidence type="ECO:0000313" key="15">
    <source>
        <dbReference type="Proteomes" id="UP000472272"/>
    </source>
</evidence>
<evidence type="ECO:0000256" key="4">
    <source>
        <dbReference type="ARBA" id="ARBA00022692"/>
    </source>
</evidence>
<reference evidence="14" key="3">
    <citation type="submission" date="2025-09" db="UniProtKB">
        <authorList>
            <consortium name="Ensembl"/>
        </authorList>
    </citation>
    <scope>IDENTIFICATION</scope>
</reference>
<dbReference type="SUPFAM" id="SSF53822">
    <property type="entry name" value="Periplasmic binding protein-like I"/>
    <property type="match status" value="1"/>
</dbReference>
<dbReference type="PROSITE" id="PS50259">
    <property type="entry name" value="G_PROTEIN_RECEP_F3_4"/>
    <property type="match status" value="1"/>
</dbReference>
<feature type="transmembrane region" description="Helical" evidence="12">
    <location>
        <begin position="715"/>
        <end position="736"/>
    </location>
</feature>
<evidence type="ECO:0000256" key="2">
    <source>
        <dbReference type="ARBA" id="ARBA00007242"/>
    </source>
</evidence>
<dbReference type="FunFam" id="3.40.50.2300:FF:000024">
    <property type="entry name" value="Vomeronasal 2, receptor 73"/>
    <property type="match status" value="1"/>
</dbReference>
<evidence type="ECO:0000256" key="9">
    <source>
        <dbReference type="ARBA" id="ARBA00023170"/>
    </source>
</evidence>
<proteinExistence type="inferred from homology"/>
<dbReference type="Gene3D" id="2.10.50.30">
    <property type="entry name" value="GPCR, family 3, nine cysteines domain"/>
    <property type="match status" value="1"/>
</dbReference>
<dbReference type="InterPro" id="IPR017979">
    <property type="entry name" value="GPCR_3_CS"/>
</dbReference>
<organism evidence="14 15">
    <name type="scientific">Podarcis muralis</name>
    <name type="common">Wall lizard</name>
    <name type="synonym">Lacerta muralis</name>
    <dbReference type="NCBI Taxonomy" id="64176"/>
    <lineage>
        <taxon>Eukaryota</taxon>
        <taxon>Metazoa</taxon>
        <taxon>Chordata</taxon>
        <taxon>Craniata</taxon>
        <taxon>Vertebrata</taxon>
        <taxon>Euteleostomi</taxon>
        <taxon>Lepidosauria</taxon>
        <taxon>Squamata</taxon>
        <taxon>Bifurcata</taxon>
        <taxon>Unidentata</taxon>
        <taxon>Episquamata</taxon>
        <taxon>Laterata</taxon>
        <taxon>Lacertibaenia</taxon>
        <taxon>Lacertidae</taxon>
        <taxon>Podarcis</taxon>
    </lineage>
</organism>
<dbReference type="Gene3D" id="3.40.50.2300">
    <property type="match status" value="2"/>
</dbReference>
<feature type="transmembrane region" description="Helical" evidence="12">
    <location>
        <begin position="824"/>
        <end position="845"/>
    </location>
</feature>
<dbReference type="InterPro" id="IPR028082">
    <property type="entry name" value="Peripla_BP_I"/>
</dbReference>
<evidence type="ECO:0000256" key="12">
    <source>
        <dbReference type="SAM" id="Phobius"/>
    </source>
</evidence>
<keyword evidence="6 12" id="KW-1133">Transmembrane helix</keyword>
<accession>A0A670K9Z5</accession>
<keyword evidence="15" id="KW-1185">Reference proteome</keyword>
<sequence length="946" mass="107654">MFLLLLSPIVCKEETMKCPTSDPVPVPHEWYQPGGILIGGLGSQIMYVFHGISFNEHPSQKFTVTKFYQHSLALAFAIKEINENPKLLPNVTLGFHIYDSYHDVRMTYQNTLALLFKLHRFVPNFECGRQKNIKAIIGGLGFSTSFHVAEILGLYKIPQVSLAYGSFASEEIRKMHISSFYGLVPNEAHQYMGIIRLFRYFRWTWVGLFVVDDNIGEFFLKTLEPLFSQNGICSAFTERLPQQTQLPSLNDPVVKASNVFELLRKIDVNVIIIYGETLTFLLLRAYIIMLDPFRKESTSFGKVWILTTQIDFIMTGMERSWDFQIFEGAISFTTHSKDILGFKEFLQTVKPNWTQRDGFLQNFWEQAFDCLFPDLEMPLMDDDTCTGEEKLDSLPAGVFEMHMTGHSYSIYNAVYAIAHALNTIDLFRSKHRSMVIDKSAGPSRLQPWQVMISQHTLLISMGSSVRSDNNSDNMFLMEGGFDILNMVTFPNKSFLKVKIGRVDLNAPEGQPFIINEDGIVWHRLFNQVRPLGMCNVHCHPGCQKKMKEGEKFCCYDCAPCPEGKISNQTDMDDCFKCPEDQYPNKNKNECIHKTIHFLSYKENLGVTLAAVAISFSLITALMLGIFIKHRDTPIVKANNRGLTYTLLISLLLCFLSSLLFLGQPGKVTCLLRQSAFGIIFSMAVSCVLAKTTIVSLAFMATKPRSRMQKWVGKRLVYSILLSCTSIQVSICTFWLATSPPFPDLDMQSVMEEIIVQCNEGSVAMFYCVLSYLGLLAIASFLVAFLARNLPDSFNEAKFITFSMLAFCSIWLSFVPTYLSTRGKYMVAVEIFSILASCCGLLGCIFSPKCYIIVMRPELNSKEQLIRKKYEINPFRESLRLAVFSSCEARLLATFRLAKQAHREIRLAERLKKRKTLSSCTFFVLRGIRLARYHCNLSSLHKIDNVF</sequence>
<evidence type="ECO:0000256" key="7">
    <source>
        <dbReference type="ARBA" id="ARBA00023040"/>
    </source>
</evidence>
<dbReference type="PRINTS" id="PR01535">
    <property type="entry name" value="VOMERONASL2R"/>
</dbReference>
<dbReference type="InterPro" id="IPR000337">
    <property type="entry name" value="GPCR_3"/>
</dbReference>
<dbReference type="PANTHER" id="PTHR24061">
    <property type="entry name" value="CALCIUM-SENSING RECEPTOR-RELATED"/>
    <property type="match status" value="1"/>
</dbReference>
<dbReference type="InterPro" id="IPR038550">
    <property type="entry name" value="GPCR_3_9-Cys_sf"/>
</dbReference>
<dbReference type="InterPro" id="IPR017978">
    <property type="entry name" value="GPCR_3_C"/>
</dbReference>
<evidence type="ECO:0000256" key="5">
    <source>
        <dbReference type="ARBA" id="ARBA00022729"/>
    </source>
</evidence>
<feature type="domain" description="G-protein coupled receptors family 3 profile" evidence="13">
    <location>
        <begin position="604"/>
        <end position="868"/>
    </location>
</feature>
<protein>
    <recommendedName>
        <fullName evidence="13">G-protein coupled receptors family 3 profile domain-containing protein</fullName>
    </recommendedName>
</protein>
<keyword evidence="7" id="KW-0297">G-protein coupled receptor</keyword>
<dbReference type="GeneTree" id="ENSGT00950000182788"/>
<name>A0A670K9Z5_PODMU</name>
<evidence type="ECO:0000256" key="11">
    <source>
        <dbReference type="ARBA" id="ARBA00023224"/>
    </source>
</evidence>
<dbReference type="PROSITE" id="PS00981">
    <property type="entry name" value="G_PROTEIN_RECEP_F3_3"/>
    <property type="match status" value="1"/>
</dbReference>
<keyword evidence="5" id="KW-0732">Signal</keyword>
<evidence type="ECO:0000256" key="10">
    <source>
        <dbReference type="ARBA" id="ARBA00023180"/>
    </source>
</evidence>